<name>A0A2M6U461_9BRAD</name>
<dbReference type="AlphaFoldDB" id="A0A2M6U461"/>
<evidence type="ECO:0000313" key="3">
    <source>
        <dbReference type="Proteomes" id="UP000228930"/>
    </source>
</evidence>
<dbReference type="Proteomes" id="UP000228930">
    <property type="component" value="Unassembled WGS sequence"/>
</dbReference>
<organism evidence="2 3">
    <name type="scientific">Bradyrhizobium nitroreducens</name>
    <dbReference type="NCBI Taxonomy" id="709803"/>
    <lineage>
        <taxon>Bacteria</taxon>
        <taxon>Pseudomonadati</taxon>
        <taxon>Pseudomonadota</taxon>
        <taxon>Alphaproteobacteria</taxon>
        <taxon>Hyphomicrobiales</taxon>
        <taxon>Nitrobacteraceae</taxon>
        <taxon>Bradyrhizobium</taxon>
    </lineage>
</organism>
<feature type="compositionally biased region" description="Basic residues" evidence="1">
    <location>
        <begin position="112"/>
        <end position="121"/>
    </location>
</feature>
<dbReference type="EMBL" id="LFJC01000003">
    <property type="protein sequence ID" value="PIS99359.1"/>
    <property type="molecule type" value="Genomic_DNA"/>
</dbReference>
<feature type="region of interest" description="Disordered" evidence="1">
    <location>
        <begin position="1"/>
        <end position="156"/>
    </location>
</feature>
<keyword evidence="3" id="KW-1185">Reference proteome</keyword>
<comment type="caution">
    <text evidence="2">The sequence shown here is derived from an EMBL/GenBank/DDBJ whole genome shotgun (WGS) entry which is preliminary data.</text>
</comment>
<feature type="compositionally biased region" description="Basic and acidic residues" evidence="1">
    <location>
        <begin position="67"/>
        <end position="90"/>
    </location>
</feature>
<feature type="compositionally biased region" description="Pro residues" evidence="1">
    <location>
        <begin position="36"/>
        <end position="48"/>
    </location>
</feature>
<sequence>MPCALAQSPRAPDPGISARRRRTSLPIFSGSTERPPQLPRLGHPPRPSRPSSRPWTGQRPIPAKEPLYSERVKKPSTMRCEHRTKVERVTFGRPSTTSRGLPKSFARPAIYRTRRKRRRTSRRSEPSMQRRQIMLHRPSESRKPPAASCPGSNAPL</sequence>
<proteinExistence type="predicted"/>
<reference evidence="2 3" key="1">
    <citation type="submission" date="2015-06" db="EMBL/GenBank/DDBJ databases">
        <title>Comparative genome analysis of nirS-carrying Bradyrhizobium sp. strains.</title>
        <authorList>
            <person name="Ishii S."/>
            <person name="Jang J."/>
            <person name="Nishizawa T."/>
            <person name="Senoo K."/>
        </authorList>
    </citation>
    <scope>NUCLEOTIDE SEQUENCE [LARGE SCALE GENOMIC DNA]</scope>
    <source>
        <strain evidence="2 3">TSA1</strain>
    </source>
</reference>
<evidence type="ECO:0000313" key="2">
    <source>
        <dbReference type="EMBL" id="PIS99359.1"/>
    </source>
</evidence>
<accession>A0A2M6U461</accession>
<protein>
    <submittedName>
        <fullName evidence="2">Uncharacterized protein</fullName>
    </submittedName>
</protein>
<gene>
    <name evidence="2" type="ORF">TSA1_00215</name>
</gene>
<evidence type="ECO:0000256" key="1">
    <source>
        <dbReference type="SAM" id="MobiDB-lite"/>
    </source>
</evidence>